<feature type="compositionally biased region" description="Basic and acidic residues" evidence="1">
    <location>
        <begin position="153"/>
        <end position="162"/>
    </location>
</feature>
<feature type="transmembrane region" description="Helical" evidence="2">
    <location>
        <begin position="21"/>
        <end position="43"/>
    </location>
</feature>
<evidence type="ECO:0000256" key="1">
    <source>
        <dbReference type="SAM" id="MobiDB-lite"/>
    </source>
</evidence>
<evidence type="ECO:0000313" key="3">
    <source>
        <dbReference type="EMBL" id="MCZ9294517.1"/>
    </source>
</evidence>
<reference evidence="3" key="1">
    <citation type="submission" date="2022-02" db="EMBL/GenBank/DDBJ databases">
        <title>Corynebacterium sp. from urogenital microbiome.</title>
        <authorList>
            <person name="Cappelli E.A."/>
            <person name="Ribeiro T.G."/>
            <person name="Peixe L."/>
        </authorList>
    </citation>
    <scope>NUCLEOTIDE SEQUENCE</scope>
    <source>
        <strain evidence="3">C8Ua_172</strain>
    </source>
</reference>
<sequence>MLNDDTPTPEKHLATRLDLGWRAWVLAAVAAVYVVTLFMPYAAGIPGWQMLTFTEPADAQIALAERVFTLVSFASLVVFSVLALVLRHTSPAMLAWMTGGIGLGAALLGTWMRQTGTAGGSTGAGMYLAIVCLVIAVPVLTSAWLRRDPEQERYEQARRENPEANPVADVQSAATQAHSHAGSAQDLPAHLIDDRRAQARERHQNSKGA</sequence>
<dbReference type="EMBL" id="JAKMUS010000013">
    <property type="protein sequence ID" value="MCZ9294517.1"/>
    <property type="molecule type" value="Genomic_DNA"/>
</dbReference>
<organism evidence="3 4">
    <name type="scientific">Corynebacterium meitnerae</name>
    <dbReference type="NCBI Taxonomy" id="2913498"/>
    <lineage>
        <taxon>Bacteria</taxon>
        <taxon>Bacillati</taxon>
        <taxon>Actinomycetota</taxon>
        <taxon>Actinomycetes</taxon>
        <taxon>Mycobacteriales</taxon>
        <taxon>Corynebacteriaceae</taxon>
        <taxon>Corynebacterium</taxon>
    </lineage>
</organism>
<feature type="transmembrane region" description="Helical" evidence="2">
    <location>
        <begin position="93"/>
        <end position="112"/>
    </location>
</feature>
<accession>A0A9X3RKY3</accession>
<feature type="region of interest" description="Disordered" evidence="1">
    <location>
        <begin position="153"/>
        <end position="209"/>
    </location>
</feature>
<evidence type="ECO:0000256" key="2">
    <source>
        <dbReference type="SAM" id="Phobius"/>
    </source>
</evidence>
<evidence type="ECO:0000313" key="4">
    <source>
        <dbReference type="Proteomes" id="UP001146468"/>
    </source>
</evidence>
<keyword evidence="2" id="KW-0812">Transmembrane</keyword>
<dbReference type="RefSeq" id="WP_269965937.1">
    <property type="nucleotide sequence ID" value="NZ_JAKMUS010000013.1"/>
</dbReference>
<gene>
    <name evidence="3" type="ORF">L8U60_08470</name>
</gene>
<dbReference type="Proteomes" id="UP001146468">
    <property type="component" value="Unassembled WGS sequence"/>
</dbReference>
<comment type="caution">
    <text evidence="3">The sequence shown here is derived from an EMBL/GenBank/DDBJ whole genome shotgun (WGS) entry which is preliminary data.</text>
</comment>
<name>A0A9X3RKY3_9CORY</name>
<keyword evidence="2" id="KW-1133">Transmembrane helix</keyword>
<feature type="transmembrane region" description="Helical" evidence="2">
    <location>
        <begin position="63"/>
        <end position="86"/>
    </location>
</feature>
<feature type="compositionally biased region" description="Basic and acidic residues" evidence="1">
    <location>
        <begin position="191"/>
        <end position="209"/>
    </location>
</feature>
<keyword evidence="4" id="KW-1185">Reference proteome</keyword>
<feature type="transmembrane region" description="Helical" evidence="2">
    <location>
        <begin position="124"/>
        <end position="145"/>
    </location>
</feature>
<dbReference type="AlphaFoldDB" id="A0A9X3RKY3"/>
<keyword evidence="2" id="KW-0472">Membrane</keyword>
<proteinExistence type="predicted"/>
<protein>
    <submittedName>
        <fullName evidence="3">Uncharacterized protein</fullName>
    </submittedName>
</protein>